<dbReference type="AlphaFoldDB" id="A0A401ZML6"/>
<evidence type="ECO:0000313" key="1">
    <source>
        <dbReference type="EMBL" id="GCE08121.1"/>
    </source>
</evidence>
<gene>
    <name evidence="1" type="ORF">KDAU_54500</name>
</gene>
<sequence length="275" mass="30632">MPDLQIQHVIFTRVERAYSPNNVSGYQIAYKSAALGNDTTAIEKRLQCFEPGRQESARYQFFWTEQGQAVLARSVPLAEIDPEVIDPAQRDAFLAHALVVSRADFARIRNDPFAIFDAAENNDIFAEDADRLVDYLRARAAEQMLAVPLRKRAAVNDLLEGWRSEDLLRLYHLGMQAPLLSRQGRSLLLQADDRDEIFNLLNVICMLIPPDDRSACTFDTWVDGCTPHAGTLWAVGTSTGRSHPGFLPIRLVDQGLEFKGGGDGFSDPKALARSA</sequence>
<dbReference type="Proteomes" id="UP000287224">
    <property type="component" value="Unassembled WGS sequence"/>
</dbReference>
<accession>A0A401ZML6</accession>
<dbReference type="EMBL" id="BIFQ01000002">
    <property type="protein sequence ID" value="GCE08121.1"/>
    <property type="molecule type" value="Genomic_DNA"/>
</dbReference>
<protein>
    <submittedName>
        <fullName evidence="1">Uncharacterized protein</fullName>
    </submittedName>
</protein>
<proteinExistence type="predicted"/>
<keyword evidence="2" id="KW-1185">Reference proteome</keyword>
<name>A0A401ZML6_9CHLR</name>
<dbReference type="OrthoDB" id="1582235at2"/>
<evidence type="ECO:0000313" key="2">
    <source>
        <dbReference type="Proteomes" id="UP000287224"/>
    </source>
</evidence>
<comment type="caution">
    <text evidence="1">The sequence shown here is derived from an EMBL/GenBank/DDBJ whole genome shotgun (WGS) entry which is preliminary data.</text>
</comment>
<reference evidence="2" key="1">
    <citation type="submission" date="2018-12" db="EMBL/GenBank/DDBJ databases">
        <title>Tengunoibacter tsumagoiensis gen. nov., sp. nov., Dictyobacter kobayashii sp. nov., D. alpinus sp. nov., and D. joshuensis sp. nov. and description of Dictyobacteraceae fam. nov. within the order Ktedonobacterales isolated from Tengu-no-mugimeshi.</title>
        <authorList>
            <person name="Wang C.M."/>
            <person name="Zheng Y."/>
            <person name="Sakai Y."/>
            <person name="Toyoda A."/>
            <person name="Minakuchi Y."/>
            <person name="Abe K."/>
            <person name="Yokota A."/>
            <person name="Yabe S."/>
        </authorList>
    </citation>
    <scope>NUCLEOTIDE SEQUENCE [LARGE SCALE GENOMIC DNA]</scope>
    <source>
        <strain evidence="2">S-27</strain>
    </source>
</reference>
<dbReference type="RefSeq" id="WP_126600458.1">
    <property type="nucleotide sequence ID" value="NZ_BIFQ01000002.1"/>
</dbReference>
<organism evidence="1 2">
    <name type="scientific">Dictyobacter aurantiacus</name>
    <dbReference type="NCBI Taxonomy" id="1936993"/>
    <lineage>
        <taxon>Bacteria</taxon>
        <taxon>Bacillati</taxon>
        <taxon>Chloroflexota</taxon>
        <taxon>Ktedonobacteria</taxon>
        <taxon>Ktedonobacterales</taxon>
        <taxon>Dictyobacteraceae</taxon>
        <taxon>Dictyobacter</taxon>
    </lineage>
</organism>